<organism evidence="8 9">
    <name type="scientific">Streptomyces canus</name>
    <dbReference type="NCBI Taxonomy" id="58343"/>
    <lineage>
        <taxon>Bacteria</taxon>
        <taxon>Bacillati</taxon>
        <taxon>Actinomycetota</taxon>
        <taxon>Actinomycetes</taxon>
        <taxon>Kitasatosporales</taxon>
        <taxon>Streptomycetaceae</taxon>
        <taxon>Streptomyces</taxon>
        <taxon>Streptomyces aurantiacus group</taxon>
    </lineage>
</organism>
<dbReference type="Gene3D" id="3.40.50.300">
    <property type="entry name" value="P-loop containing nucleotide triphosphate hydrolases"/>
    <property type="match status" value="1"/>
</dbReference>
<evidence type="ECO:0000256" key="4">
    <source>
        <dbReference type="ARBA" id="ARBA00023125"/>
    </source>
</evidence>
<dbReference type="SUPFAM" id="SSF46894">
    <property type="entry name" value="C-terminal effector domain of the bipartite response regulators"/>
    <property type="match status" value="1"/>
</dbReference>
<protein>
    <submittedName>
        <fullName evidence="8">DNA-binding SARP family transcriptional activator</fullName>
    </submittedName>
</protein>
<dbReference type="EMBL" id="JAUSZV010000005">
    <property type="protein sequence ID" value="MDQ0908911.1"/>
    <property type="molecule type" value="Genomic_DNA"/>
</dbReference>
<dbReference type="Gene3D" id="1.10.10.10">
    <property type="entry name" value="Winged helix-like DNA-binding domain superfamily/Winged helix DNA-binding domain"/>
    <property type="match status" value="1"/>
</dbReference>
<name>A0AAW8FFJ0_9ACTN</name>
<dbReference type="SUPFAM" id="SSF52540">
    <property type="entry name" value="P-loop containing nucleoside triphosphate hydrolases"/>
    <property type="match status" value="1"/>
</dbReference>
<dbReference type="PANTHER" id="PTHR35807:SF1">
    <property type="entry name" value="TRANSCRIPTIONAL REGULATOR REDD"/>
    <property type="match status" value="1"/>
</dbReference>
<evidence type="ECO:0000256" key="1">
    <source>
        <dbReference type="ARBA" id="ARBA00005820"/>
    </source>
</evidence>
<keyword evidence="2" id="KW-0902">Two-component regulatory system</keyword>
<dbReference type="Gene3D" id="1.25.40.10">
    <property type="entry name" value="Tetratricopeptide repeat domain"/>
    <property type="match status" value="1"/>
</dbReference>
<sequence length="641" mass="70411">MIEGQLSSNWKLTTARITHGKRIGGRVLLMNFRLLGPFEILHEGRDITPTAPKLRAALALLLASHNRVVPTPALIEEIWSDDPPNGYTATVHTYIYQLRKLLHGNENTDCLVTTPIGYRADIAPEALDLCEFERLSLSGRQAFEAGDMTRASQLLHEALVLRRGGVLTGVRRGPLLEAQAARLEENLLRALLLRIDADLRLGRHGELVGELRELVIEYPMHEELNAKLMLALYRCDRRSAALQVYHDVRHALRDELGIVPSPNLQRIHQDILMDAPVLQRREAEPVREQVTVTASVPATLPPDIGDFVGREAELGALDRLLTPGDTAPRTVLVVGAPGAGKRALARRAAHRARHRFPDGQLYASLVREGGRDAEPAEILGEFLRVVGFDPADIPVGEEERSSMFRSWAADRGGLLVLEGASDLGRLRPLMPSGPEWAVLVTGEYCLPGLASAQRLELGPLDPAEGLELLTAIVGRERIAREPDAADELVRFCGGLPLALRAAGERLVSARHWSIRKLLRRASDPVSGLEELRVGDIDLAARYTRCYLSLSEPERAAFRVLGRLGTAPFNDERASRELQVDARTTEDLLDALVQAHLVEVELAGPDGAAHYRFSGLLARFAGSLATYWESLVQKDLPVGVAA</sequence>
<evidence type="ECO:0000256" key="5">
    <source>
        <dbReference type="ARBA" id="ARBA00023163"/>
    </source>
</evidence>
<dbReference type="InterPro" id="IPR001867">
    <property type="entry name" value="OmpR/PhoB-type_DNA-bd"/>
</dbReference>
<dbReference type="InterPro" id="IPR036388">
    <property type="entry name" value="WH-like_DNA-bd_sf"/>
</dbReference>
<evidence type="ECO:0000259" key="7">
    <source>
        <dbReference type="PROSITE" id="PS51755"/>
    </source>
</evidence>
<dbReference type="InterPro" id="IPR027417">
    <property type="entry name" value="P-loop_NTPase"/>
</dbReference>
<keyword evidence="4 6" id="KW-0238">DNA-binding</keyword>
<keyword evidence="5" id="KW-0804">Transcription</keyword>
<dbReference type="CDD" id="cd15831">
    <property type="entry name" value="BTAD"/>
    <property type="match status" value="1"/>
</dbReference>
<comment type="caution">
    <text evidence="8">The sequence shown here is derived from an EMBL/GenBank/DDBJ whole genome shotgun (WGS) entry which is preliminary data.</text>
</comment>
<dbReference type="InterPro" id="IPR005158">
    <property type="entry name" value="BTAD"/>
</dbReference>
<evidence type="ECO:0000256" key="3">
    <source>
        <dbReference type="ARBA" id="ARBA00023015"/>
    </source>
</evidence>
<dbReference type="GO" id="GO:0006355">
    <property type="term" value="P:regulation of DNA-templated transcription"/>
    <property type="evidence" value="ECO:0007669"/>
    <property type="project" value="InterPro"/>
</dbReference>
<dbReference type="SMART" id="SM00862">
    <property type="entry name" value="Trans_reg_C"/>
    <property type="match status" value="1"/>
</dbReference>
<dbReference type="GO" id="GO:0000160">
    <property type="term" value="P:phosphorelay signal transduction system"/>
    <property type="evidence" value="ECO:0007669"/>
    <property type="project" value="UniProtKB-KW"/>
</dbReference>
<feature type="domain" description="OmpR/PhoB-type" evidence="7">
    <location>
        <begin position="18"/>
        <end position="122"/>
    </location>
</feature>
<dbReference type="PANTHER" id="PTHR35807">
    <property type="entry name" value="TRANSCRIPTIONAL REGULATOR REDD-RELATED"/>
    <property type="match status" value="1"/>
</dbReference>
<evidence type="ECO:0000313" key="8">
    <source>
        <dbReference type="EMBL" id="MDQ0908911.1"/>
    </source>
</evidence>
<dbReference type="SMART" id="SM01043">
    <property type="entry name" value="BTAD"/>
    <property type="match status" value="1"/>
</dbReference>
<dbReference type="InterPro" id="IPR011990">
    <property type="entry name" value="TPR-like_helical_dom_sf"/>
</dbReference>
<dbReference type="PROSITE" id="PS51755">
    <property type="entry name" value="OMPR_PHOB"/>
    <property type="match status" value="1"/>
</dbReference>
<dbReference type="RefSeq" id="WP_306978544.1">
    <property type="nucleotide sequence ID" value="NZ_JAUSZV010000005.1"/>
</dbReference>
<dbReference type="InterPro" id="IPR016032">
    <property type="entry name" value="Sig_transdc_resp-reg_C-effctor"/>
</dbReference>
<keyword evidence="3" id="KW-0805">Transcription regulation</keyword>
<evidence type="ECO:0000256" key="2">
    <source>
        <dbReference type="ARBA" id="ARBA00023012"/>
    </source>
</evidence>
<accession>A0AAW8FFJ0</accession>
<evidence type="ECO:0000256" key="6">
    <source>
        <dbReference type="PROSITE-ProRule" id="PRU01091"/>
    </source>
</evidence>
<proteinExistence type="inferred from homology"/>
<dbReference type="InterPro" id="IPR051677">
    <property type="entry name" value="AfsR-DnrI-RedD_regulator"/>
</dbReference>
<dbReference type="GO" id="GO:0003677">
    <property type="term" value="F:DNA binding"/>
    <property type="evidence" value="ECO:0007669"/>
    <property type="project" value="UniProtKB-UniRule"/>
</dbReference>
<evidence type="ECO:0000313" key="9">
    <source>
        <dbReference type="Proteomes" id="UP001234216"/>
    </source>
</evidence>
<dbReference type="AlphaFoldDB" id="A0AAW8FFJ0"/>
<dbReference type="Pfam" id="PF03704">
    <property type="entry name" value="BTAD"/>
    <property type="match status" value="1"/>
</dbReference>
<dbReference type="Proteomes" id="UP001234216">
    <property type="component" value="Unassembled WGS sequence"/>
</dbReference>
<dbReference type="SUPFAM" id="SSF48452">
    <property type="entry name" value="TPR-like"/>
    <property type="match status" value="1"/>
</dbReference>
<gene>
    <name evidence="8" type="ORF">QFZ22_004896</name>
</gene>
<comment type="similarity">
    <text evidence="1">Belongs to the AfsR/DnrI/RedD regulatory family.</text>
</comment>
<feature type="DNA-binding region" description="OmpR/PhoB-type" evidence="6">
    <location>
        <begin position="18"/>
        <end position="122"/>
    </location>
</feature>
<dbReference type="Pfam" id="PF00486">
    <property type="entry name" value="Trans_reg_C"/>
    <property type="match status" value="1"/>
</dbReference>
<reference evidence="8" key="1">
    <citation type="submission" date="2023-07" db="EMBL/GenBank/DDBJ databases">
        <title>Comparative genomics of wheat-associated soil bacteria to identify genetic determinants of phenazine resistance.</title>
        <authorList>
            <person name="Mouncey N."/>
        </authorList>
    </citation>
    <scope>NUCLEOTIDE SEQUENCE</scope>
    <source>
        <strain evidence="8">V4I22</strain>
    </source>
</reference>